<organism evidence="2 3">
    <name type="scientific">Sulfuricella denitrificans (strain DSM 22764 / NBRC 105220 / skB26)</name>
    <dbReference type="NCBI Taxonomy" id="1163617"/>
    <lineage>
        <taxon>Bacteria</taxon>
        <taxon>Pseudomonadati</taxon>
        <taxon>Pseudomonadota</taxon>
        <taxon>Betaproteobacteria</taxon>
        <taxon>Nitrosomonadales</taxon>
        <taxon>Sulfuricellaceae</taxon>
        <taxon>Sulfuricella</taxon>
    </lineage>
</organism>
<keyword evidence="1" id="KW-0175">Coiled coil</keyword>
<dbReference type="KEGG" id="sdr:SCD_n00863"/>
<evidence type="ECO:0000313" key="3">
    <source>
        <dbReference type="Proteomes" id="UP000015559"/>
    </source>
</evidence>
<name>S6AJK5_SULDS</name>
<evidence type="ECO:0008006" key="4">
    <source>
        <dbReference type="Google" id="ProtNLM"/>
    </source>
</evidence>
<feature type="coiled-coil region" evidence="1">
    <location>
        <begin position="29"/>
        <end position="78"/>
    </location>
</feature>
<dbReference type="Gene3D" id="6.10.280.50">
    <property type="match status" value="1"/>
</dbReference>
<dbReference type="AlphaFoldDB" id="S6AJK5"/>
<dbReference type="EMBL" id="AP013066">
    <property type="protein sequence ID" value="BAN34704.1"/>
    <property type="molecule type" value="Genomic_DNA"/>
</dbReference>
<dbReference type="InterPro" id="IPR038444">
    <property type="entry name" value="DUF465_sf"/>
</dbReference>
<sequence length="84" mass="10050">MQVDHHDLAHEFPEFKDEIYKLKISSTHFARLFDEYERTEREVHRIEVEDVPVSDILIEDLKKKRLHLKDEIYALLRNGGVPAH</sequence>
<keyword evidence="3" id="KW-1185">Reference proteome</keyword>
<dbReference type="HOGENOM" id="CLU_165482_0_2_4"/>
<proteinExistence type="predicted"/>
<dbReference type="Pfam" id="PF04325">
    <property type="entry name" value="DUF465"/>
    <property type="match status" value="1"/>
</dbReference>
<accession>S6AJK5</accession>
<evidence type="ECO:0000256" key="1">
    <source>
        <dbReference type="SAM" id="Coils"/>
    </source>
</evidence>
<evidence type="ECO:0000313" key="2">
    <source>
        <dbReference type="EMBL" id="BAN34704.1"/>
    </source>
</evidence>
<dbReference type="InterPro" id="IPR007420">
    <property type="entry name" value="DUF465"/>
</dbReference>
<dbReference type="RefSeq" id="WP_009206348.1">
    <property type="nucleotide sequence ID" value="NC_022357.1"/>
</dbReference>
<dbReference type="Proteomes" id="UP000015559">
    <property type="component" value="Chromosome"/>
</dbReference>
<reference evidence="2 3" key="1">
    <citation type="journal article" date="2012" name="Appl. Environ. Microbiol.">
        <title>Draft genome sequence of a psychrotolerant sulfur-oxidizing bacterium, Sulfuricella denitrificans skB26, and proteomic insights into cold adaptation.</title>
        <authorList>
            <person name="Watanabe T."/>
            <person name="Kojima H."/>
            <person name="Fukui M."/>
        </authorList>
    </citation>
    <scope>NUCLEOTIDE SEQUENCE [LARGE SCALE GENOMIC DNA]</scope>
    <source>
        <strain evidence="3">skB26</strain>
    </source>
</reference>
<dbReference type="STRING" id="1163617.SCD_n00863"/>
<protein>
    <recommendedName>
        <fullName evidence="4">GTP-binding protein</fullName>
    </recommendedName>
</protein>
<gene>
    <name evidence="2" type="ORF">SCD_n00863</name>
</gene>
<dbReference type="OrthoDB" id="5616367at2"/>
<dbReference type="eggNOG" id="COG2841">
    <property type="taxonomic scope" value="Bacteria"/>
</dbReference>